<keyword evidence="5 9" id="KW-1133">Transmembrane helix</keyword>
<feature type="compositionally biased region" description="Polar residues" evidence="10">
    <location>
        <begin position="56"/>
        <end position="70"/>
    </location>
</feature>
<evidence type="ECO:0000256" key="6">
    <source>
        <dbReference type="ARBA" id="ARBA00023010"/>
    </source>
</evidence>
<dbReference type="NCBIfam" id="TIGR01411">
    <property type="entry name" value="tatAE"/>
    <property type="match status" value="1"/>
</dbReference>
<evidence type="ECO:0000256" key="9">
    <source>
        <dbReference type="HAMAP-Rule" id="MF_00236"/>
    </source>
</evidence>
<evidence type="ECO:0000256" key="2">
    <source>
        <dbReference type="ARBA" id="ARBA00022448"/>
    </source>
</evidence>
<comment type="subcellular location">
    <subcellularLocation>
        <location evidence="9">Cell inner membrane</location>
        <topology evidence="9">Single-pass membrane protein</topology>
    </subcellularLocation>
    <subcellularLocation>
        <location evidence="1">Membrane</location>
        <topology evidence="1">Single-pass membrane protein</topology>
    </subcellularLocation>
</comment>
<comment type="similarity">
    <text evidence="9">Belongs to the TatA/E family.</text>
</comment>
<evidence type="ECO:0000313" key="12">
    <source>
        <dbReference type="Proteomes" id="UP000002572"/>
    </source>
</evidence>
<dbReference type="Pfam" id="PF02416">
    <property type="entry name" value="TatA_B_E"/>
    <property type="match status" value="1"/>
</dbReference>
<comment type="subunit">
    <text evidence="9">Forms a complex with TatC.</text>
</comment>
<dbReference type="InterPro" id="IPR003369">
    <property type="entry name" value="TatA/B/E"/>
</dbReference>
<feature type="compositionally biased region" description="Polar residues" evidence="10">
    <location>
        <begin position="83"/>
        <end position="97"/>
    </location>
</feature>
<dbReference type="GO" id="GO:0033281">
    <property type="term" value="C:TAT protein transport complex"/>
    <property type="evidence" value="ECO:0007669"/>
    <property type="project" value="UniProtKB-UniRule"/>
</dbReference>
<feature type="transmembrane region" description="Helical" evidence="9">
    <location>
        <begin position="6"/>
        <end position="22"/>
    </location>
</feature>
<accession>E6W514</accession>
<dbReference type="PANTHER" id="PTHR33162:SF1">
    <property type="entry name" value="SEC-INDEPENDENT PROTEIN TRANSLOCASE PROTEIN TATA, CHLOROPLASTIC"/>
    <property type="match status" value="1"/>
</dbReference>
<evidence type="ECO:0000256" key="4">
    <source>
        <dbReference type="ARBA" id="ARBA00022927"/>
    </source>
</evidence>
<dbReference type="OrthoDB" id="9810561at2"/>
<dbReference type="InterPro" id="IPR006312">
    <property type="entry name" value="TatA/E"/>
</dbReference>
<dbReference type="STRING" id="653733.Selin_1255"/>
<dbReference type="GO" id="GO:0043953">
    <property type="term" value="P:protein transport by the Tat complex"/>
    <property type="evidence" value="ECO:0007669"/>
    <property type="project" value="UniProtKB-UniRule"/>
</dbReference>
<comment type="function">
    <text evidence="8">Part of the twin-arginine translocation (Tat) system that transports large folded proteins containing a characteristic twin-arginine motif in their signal peptide across the thylakoid membrane. Involved in delta pH-dependent protein transport required for chloroplast development, especially thylakoid membrane formation. TATC and TATB mediate precursor recognition, whereas TATA facilitates translocation.</text>
</comment>
<reference evidence="11 12" key="1">
    <citation type="submission" date="2010-12" db="EMBL/GenBank/DDBJ databases">
        <title>Complete sequence of Desulfurispirillum indicum S5.</title>
        <authorList>
            <consortium name="US DOE Joint Genome Institute"/>
            <person name="Lucas S."/>
            <person name="Copeland A."/>
            <person name="Lapidus A."/>
            <person name="Cheng J.-F."/>
            <person name="Goodwin L."/>
            <person name="Pitluck S."/>
            <person name="Chertkov O."/>
            <person name="Held B."/>
            <person name="Detter J.C."/>
            <person name="Han C."/>
            <person name="Tapia R."/>
            <person name="Land M."/>
            <person name="Hauser L."/>
            <person name="Kyrpides N."/>
            <person name="Ivanova N."/>
            <person name="Mikhailova N."/>
            <person name="Haggblom M."/>
            <person name="Rauschenbach I."/>
            <person name="Bini E."/>
            <person name="Woyke T."/>
        </authorList>
    </citation>
    <scope>NUCLEOTIDE SEQUENCE [LARGE SCALE GENOMIC DNA]</scope>
    <source>
        <strain evidence="12">ATCC BAA-1389 / DSM 22839 / S5</strain>
    </source>
</reference>
<dbReference type="PRINTS" id="PR01506">
    <property type="entry name" value="TATBPROTEIN"/>
</dbReference>
<keyword evidence="9" id="KW-1003">Cell membrane</keyword>
<dbReference type="HAMAP" id="MF_00236">
    <property type="entry name" value="TatA_E"/>
    <property type="match status" value="1"/>
</dbReference>
<evidence type="ECO:0000313" key="11">
    <source>
        <dbReference type="EMBL" id="ADU65990.1"/>
    </source>
</evidence>
<organism evidence="11 12">
    <name type="scientific">Desulfurispirillum indicum (strain ATCC BAA-1389 / DSM 22839 / S5)</name>
    <dbReference type="NCBI Taxonomy" id="653733"/>
    <lineage>
        <taxon>Bacteria</taxon>
        <taxon>Pseudomonadati</taxon>
        <taxon>Chrysiogenota</taxon>
        <taxon>Chrysiogenia</taxon>
        <taxon>Chrysiogenales</taxon>
        <taxon>Chrysiogenaceae</taxon>
        <taxon>Desulfurispirillum</taxon>
    </lineage>
</organism>
<dbReference type="EMBL" id="CP002432">
    <property type="protein sequence ID" value="ADU65990.1"/>
    <property type="molecule type" value="Genomic_DNA"/>
</dbReference>
<proteinExistence type="inferred from homology"/>
<dbReference type="Gene3D" id="1.20.5.3310">
    <property type="match status" value="1"/>
</dbReference>
<dbReference type="RefSeq" id="WP_013505871.1">
    <property type="nucleotide sequence ID" value="NC_014836.1"/>
</dbReference>
<evidence type="ECO:0000256" key="7">
    <source>
        <dbReference type="ARBA" id="ARBA00023136"/>
    </source>
</evidence>
<dbReference type="InParanoid" id="E6W514"/>
<evidence type="ECO:0000256" key="1">
    <source>
        <dbReference type="ARBA" id="ARBA00004167"/>
    </source>
</evidence>
<protein>
    <recommendedName>
        <fullName evidence="9">Sec-independent protein translocase protein TatA</fullName>
    </recommendedName>
</protein>
<dbReference type="FunCoup" id="E6W514">
    <property type="interactions" value="194"/>
</dbReference>
<evidence type="ECO:0000256" key="3">
    <source>
        <dbReference type="ARBA" id="ARBA00022692"/>
    </source>
</evidence>
<dbReference type="NCBIfam" id="NF011430">
    <property type="entry name" value="PRK14861.1"/>
    <property type="match status" value="1"/>
</dbReference>
<dbReference type="eggNOG" id="COG1826">
    <property type="taxonomic scope" value="Bacteria"/>
</dbReference>
<dbReference type="Proteomes" id="UP000002572">
    <property type="component" value="Chromosome"/>
</dbReference>
<name>E6W514_DESIS</name>
<evidence type="ECO:0000256" key="5">
    <source>
        <dbReference type="ARBA" id="ARBA00022989"/>
    </source>
</evidence>
<dbReference type="GO" id="GO:0008320">
    <property type="term" value="F:protein transmembrane transporter activity"/>
    <property type="evidence" value="ECO:0007669"/>
    <property type="project" value="UniProtKB-UniRule"/>
</dbReference>
<keyword evidence="4 9" id="KW-0653">Protein transport</keyword>
<dbReference type="AlphaFoldDB" id="E6W514"/>
<sequence>MFNIGLPELLVIMVVALLIIGPKKLPDVAKSLGKGFGEFKRAMNDLRDTVNIHETGPTSNQRENAQSGNNRVIDVKKADESAAPTQTAENPSAAPQENDSKKENS</sequence>
<keyword evidence="6 9" id="KW-0811">Translocation</keyword>
<evidence type="ECO:0000256" key="8">
    <source>
        <dbReference type="ARBA" id="ARBA00025340"/>
    </source>
</evidence>
<dbReference type="GO" id="GO:0006886">
    <property type="term" value="P:intracellular protein transport"/>
    <property type="evidence" value="ECO:0007669"/>
    <property type="project" value="UniProtKB-ARBA"/>
</dbReference>
<dbReference type="HOGENOM" id="CLU_086034_1_5_0"/>
<dbReference type="KEGG" id="din:Selin_1255"/>
<keyword evidence="12" id="KW-1185">Reference proteome</keyword>
<comment type="function">
    <text evidence="9">Part of the twin-arginine translocation (Tat) system that transports large folded proteins containing a characteristic twin-arginine motif in their signal peptide across membranes. TatA could form the protein-conducting channel of the Tat system.</text>
</comment>
<keyword evidence="7 9" id="KW-0472">Membrane</keyword>
<feature type="region of interest" description="Disordered" evidence="10">
    <location>
        <begin position="48"/>
        <end position="105"/>
    </location>
</feature>
<gene>
    <name evidence="9" type="primary">tatA</name>
    <name evidence="11" type="ordered locus">Selin_1255</name>
</gene>
<keyword evidence="3 9" id="KW-0812">Transmembrane</keyword>
<keyword evidence="2 9" id="KW-0813">Transport</keyword>
<dbReference type="PANTHER" id="PTHR33162">
    <property type="entry name" value="SEC-INDEPENDENT PROTEIN TRANSLOCASE PROTEIN TATA, CHLOROPLASTIC"/>
    <property type="match status" value="1"/>
</dbReference>
<keyword evidence="9" id="KW-0997">Cell inner membrane</keyword>
<evidence type="ECO:0000256" key="10">
    <source>
        <dbReference type="SAM" id="MobiDB-lite"/>
    </source>
</evidence>